<comment type="caution">
    <text evidence="1">The sequence shown here is derived from an EMBL/GenBank/DDBJ whole genome shotgun (WGS) entry which is preliminary data.</text>
</comment>
<gene>
    <name evidence="1" type="ORF">F9817_16185</name>
</gene>
<accession>A0A7X4RVV9</accession>
<dbReference type="Pfam" id="PF09614">
    <property type="entry name" value="Cas_Csy2"/>
    <property type="match status" value="1"/>
</dbReference>
<dbReference type="Proteomes" id="UP000462621">
    <property type="component" value="Unassembled WGS sequence"/>
</dbReference>
<reference evidence="1 2" key="1">
    <citation type="submission" date="2019-10" db="EMBL/GenBank/DDBJ databases">
        <title>Vibrio sp. nov. isolated from a shrimp pond.</title>
        <authorList>
            <person name="Gomez-Gil B."/>
            <person name="Enciso-Ibarra J."/>
            <person name="Enciso-Ibarra K."/>
            <person name="Bolan-Mejia C."/>
        </authorList>
    </citation>
    <scope>NUCLEOTIDE SEQUENCE [LARGE SCALE GENOMIC DNA]</scope>
    <source>
        <strain evidence="1 2">CAIM 722</strain>
    </source>
</reference>
<evidence type="ECO:0000313" key="2">
    <source>
        <dbReference type="Proteomes" id="UP000462621"/>
    </source>
</evidence>
<protein>
    <submittedName>
        <fullName evidence="1">Uncharacterized protein</fullName>
    </submittedName>
</protein>
<evidence type="ECO:0000313" key="1">
    <source>
        <dbReference type="EMBL" id="MZI94720.1"/>
    </source>
</evidence>
<dbReference type="RefSeq" id="WP_161157200.1">
    <property type="nucleotide sequence ID" value="NZ_WEKT01000035.1"/>
</dbReference>
<keyword evidence="2" id="KW-1185">Reference proteome</keyword>
<name>A0A7X4RVV9_9VIBR</name>
<dbReference type="InterPro" id="IPR013398">
    <property type="entry name" value="CRISPR-assoc_prot_Csy2"/>
</dbReference>
<sequence length="696" mass="80502">MRALQDLIKLEDPKLRFSQLKKSFMPYTAPIEIYGDERHALTVLLNLSLSTPECKDWLDMERAMKYFSDEKNLQTVEEEVKWYHTHNLKFPDCRVANQRILATPIPSNEVTLTSQSLLPQLGWAHNSAKYKHTIWLLNNFVWRGSNANVLNLIRNQNELWSDLLVDMGLSLEKQEQLRAICERSLPVSELPTEISQFSKQVRFPWQGEYLSITPVVSHAMQQQLEVLARDKHSSFRFRTLDYPNPASIGNLCGALGGDVNVLNYPIGVRKDSQRTLLVSREKSQRYFDDYQLTSKKTCLVLAHLVGFEKLDDRKAQKHVRKYQVKIIRRQIARWLLPLIELREQLETESYQYPMDIADPLVKQFLTIPEAQFRELASELNQRVHLSLQSNRFSSRFAYHPKLMRVLKIELDWVLKQLSRPESELTHTTEQREQYIYLSSMSVFDANARSCPYLMGAPSLTAFWGFVHRYQRDFQELLFEDYENVSFDEFAVFIRDEVMQTTAKLTEPSVLAKKREISPVKRTTIIRDEYIDLEFDLVIKVSTSRRLSDYINQLKAALPNNFAGGALFQPDIERGASWLKTFGSTSELLHIVKGLSGSGTWLAPHSDQPESLEALEKLLSNDDTLLPVSNGFHFLELPKLRDNSLTALHAFAENNIGIAKLISPIEIRLGARNTFIERCFWALESSKSTILIKNKRK</sequence>
<dbReference type="EMBL" id="WEKT01000035">
    <property type="protein sequence ID" value="MZI94720.1"/>
    <property type="molecule type" value="Genomic_DNA"/>
</dbReference>
<dbReference type="AlphaFoldDB" id="A0A7X4RVV9"/>
<proteinExistence type="predicted"/>
<organism evidence="1 2">
    <name type="scientific">Vibrio eleionomae</name>
    <dbReference type="NCBI Taxonomy" id="2653505"/>
    <lineage>
        <taxon>Bacteria</taxon>
        <taxon>Pseudomonadati</taxon>
        <taxon>Pseudomonadota</taxon>
        <taxon>Gammaproteobacteria</taxon>
        <taxon>Vibrionales</taxon>
        <taxon>Vibrionaceae</taxon>
        <taxon>Vibrio</taxon>
    </lineage>
</organism>